<dbReference type="SUPFAM" id="SSF52151">
    <property type="entry name" value="FabD/lysophospholipase-like"/>
    <property type="match status" value="1"/>
</dbReference>
<dbReference type="Gene3D" id="3.40.1090.10">
    <property type="entry name" value="Cytosolic phospholipase A2 catalytic domain"/>
    <property type="match status" value="1"/>
</dbReference>
<dbReference type="PROSITE" id="PS51635">
    <property type="entry name" value="PNPLA"/>
    <property type="match status" value="1"/>
</dbReference>
<protein>
    <recommendedName>
        <fullName evidence="3">PNPLA domain-containing protein</fullName>
    </recommendedName>
</protein>
<dbReference type="InterPro" id="IPR016035">
    <property type="entry name" value="Acyl_Trfase/lysoPLipase"/>
</dbReference>
<accession>A0A095YCW6</accession>
<feature type="active site" description="Nucleophile" evidence="2">
    <location>
        <position position="51"/>
    </location>
</feature>
<evidence type="ECO:0000259" key="3">
    <source>
        <dbReference type="PROSITE" id="PS51635"/>
    </source>
</evidence>
<dbReference type="RefSeq" id="WP_035756540.1">
    <property type="nucleotide sequence ID" value="NZ_JRNH01000022.1"/>
</dbReference>
<evidence type="ECO:0000256" key="2">
    <source>
        <dbReference type="PROSITE-ProRule" id="PRU01161"/>
    </source>
</evidence>
<dbReference type="EMBL" id="JRNH01000022">
    <property type="protein sequence ID" value="KGF20088.1"/>
    <property type="molecule type" value="Genomic_DNA"/>
</dbReference>
<sequence length="337" mass="36504">MSEATFREARLAPQPVDLVIEGGGAKAVALAGAVDELRAAGYTFERIIGCSSGSLAGALLAALKHSGEGLDKFADLVTSFDFSKILDAGPIASKFGPLSKLAIPYRLMRYGGMHPGRYMNSWVAGVMKDLGTEKFGDFRRDGSPYADEDITHRYGFVTIATDLSQRRMAVFPWDAEDYGLDPDEISVADAVHASAALPGVFQPVEITGERGTVTFADGGLVSNFPIKLLANNEEKEADWPTIGINLTPRTPGKEQLESVRKPMAQLRALGQVVLEGRETRRLDNEEIGQNVIVIDTAPYTSISFNLDSDDNEELIDRGHEAVREWLKGDDATGTVPE</sequence>
<keyword evidence="1 2" id="KW-0443">Lipid metabolism</keyword>
<dbReference type="AlphaFoldDB" id="A0A095YCW6"/>
<feature type="active site" description="Proton acceptor" evidence="2">
    <location>
        <position position="217"/>
    </location>
</feature>
<evidence type="ECO:0000313" key="4">
    <source>
        <dbReference type="EMBL" id="KGF20088.1"/>
    </source>
</evidence>
<feature type="short sequence motif" description="GXSXG" evidence="2">
    <location>
        <begin position="49"/>
        <end position="53"/>
    </location>
</feature>
<dbReference type="InterPro" id="IPR052580">
    <property type="entry name" value="Lipid_Hydrolase"/>
</dbReference>
<keyword evidence="2" id="KW-0442">Lipid degradation</keyword>
<feature type="short sequence motif" description="DGA/G" evidence="2">
    <location>
        <begin position="217"/>
        <end position="219"/>
    </location>
</feature>
<feature type="domain" description="PNPLA" evidence="3">
    <location>
        <begin position="18"/>
        <end position="230"/>
    </location>
</feature>
<dbReference type="InterPro" id="IPR002641">
    <property type="entry name" value="PNPLA_dom"/>
</dbReference>
<comment type="caution">
    <text evidence="2">Lacks conserved residue(s) required for the propagation of feature annotation.</text>
</comment>
<dbReference type="Proteomes" id="UP000053528">
    <property type="component" value="Unassembled WGS sequence"/>
</dbReference>
<name>A0A095YCW6_9MICC</name>
<dbReference type="PANTHER" id="PTHR46394">
    <property type="entry name" value="ANNEXIN"/>
    <property type="match status" value="1"/>
</dbReference>
<organism evidence="4 5">
    <name type="scientific">Pseudoglutamicibacter albus DNF00011</name>
    <dbReference type="NCBI Taxonomy" id="1401063"/>
    <lineage>
        <taxon>Bacteria</taxon>
        <taxon>Bacillati</taxon>
        <taxon>Actinomycetota</taxon>
        <taxon>Actinomycetes</taxon>
        <taxon>Micrococcales</taxon>
        <taxon>Micrococcaceae</taxon>
        <taxon>Pseudoglutamicibacter</taxon>
    </lineage>
</organism>
<comment type="caution">
    <text evidence="4">The sequence shown here is derived from an EMBL/GenBank/DDBJ whole genome shotgun (WGS) entry which is preliminary data.</text>
</comment>
<dbReference type="Pfam" id="PF01734">
    <property type="entry name" value="Patatin"/>
    <property type="match status" value="1"/>
</dbReference>
<proteinExistence type="predicted"/>
<keyword evidence="2" id="KW-0378">Hydrolase</keyword>
<dbReference type="GO" id="GO:0016787">
    <property type="term" value="F:hydrolase activity"/>
    <property type="evidence" value="ECO:0007669"/>
    <property type="project" value="UniProtKB-UniRule"/>
</dbReference>
<evidence type="ECO:0000256" key="1">
    <source>
        <dbReference type="ARBA" id="ARBA00023098"/>
    </source>
</evidence>
<gene>
    <name evidence="4" type="ORF">HMPREF2128_07415</name>
</gene>
<evidence type="ECO:0000313" key="5">
    <source>
        <dbReference type="Proteomes" id="UP000053528"/>
    </source>
</evidence>
<dbReference type="PANTHER" id="PTHR46394:SF1">
    <property type="entry name" value="PNPLA DOMAIN-CONTAINING PROTEIN"/>
    <property type="match status" value="1"/>
</dbReference>
<dbReference type="GO" id="GO:0016042">
    <property type="term" value="P:lipid catabolic process"/>
    <property type="evidence" value="ECO:0007669"/>
    <property type="project" value="UniProtKB-UniRule"/>
</dbReference>
<reference evidence="4 5" key="1">
    <citation type="submission" date="2014-07" db="EMBL/GenBank/DDBJ databases">
        <authorList>
            <person name="McCorrison J."/>
            <person name="Sanka R."/>
            <person name="Torralba M."/>
            <person name="Gillis M."/>
            <person name="Haft D.H."/>
            <person name="Methe B."/>
            <person name="Sutton G."/>
            <person name="Nelson K.E."/>
        </authorList>
    </citation>
    <scope>NUCLEOTIDE SEQUENCE [LARGE SCALE GENOMIC DNA]</scope>
    <source>
        <strain evidence="4 5">DNF00011</strain>
    </source>
</reference>